<evidence type="ECO:0000313" key="2">
    <source>
        <dbReference type="EMBL" id="TWU34292.1"/>
    </source>
</evidence>
<protein>
    <submittedName>
        <fullName evidence="2">Chemotaxis protein CheV</fullName>
    </submittedName>
</protein>
<evidence type="ECO:0000259" key="1">
    <source>
        <dbReference type="PROSITE" id="PS50851"/>
    </source>
</evidence>
<sequence length="204" mass="22505">MIAKNADSNDPFDWNAAKLRLQEAQQKLDRAEDLSSIDSARVLEARARQLARVPEKVLDSTEVIEVVGFRLGDEMYAVETEFVLELTRPSEITPIPQSEAHFIGLINLRGEVTAIVDLRAFLGIPGKQASNSQILVLGIDRIEFGIAVDAIEHVRILQRADLVEPAAVVGGHRELMIGCTHEGLMVFNGEAILSCEELYVDQSD</sequence>
<dbReference type="InterPro" id="IPR039315">
    <property type="entry name" value="CheW"/>
</dbReference>
<dbReference type="GO" id="GO:0007165">
    <property type="term" value="P:signal transduction"/>
    <property type="evidence" value="ECO:0007669"/>
    <property type="project" value="InterPro"/>
</dbReference>
<dbReference type="Gene3D" id="2.40.50.180">
    <property type="entry name" value="CheA-289, Domain 4"/>
    <property type="match status" value="1"/>
</dbReference>
<dbReference type="GO" id="GO:0006935">
    <property type="term" value="P:chemotaxis"/>
    <property type="evidence" value="ECO:0007669"/>
    <property type="project" value="InterPro"/>
</dbReference>
<proteinExistence type="predicted"/>
<dbReference type="RefSeq" id="WP_146528694.1">
    <property type="nucleotide sequence ID" value="NZ_SJPV01000008.1"/>
</dbReference>
<dbReference type="PANTHER" id="PTHR22617:SF43">
    <property type="entry name" value="PROTEIN PILI"/>
    <property type="match status" value="1"/>
</dbReference>
<dbReference type="AlphaFoldDB" id="A0A5C6DBV4"/>
<dbReference type="GO" id="GO:0005829">
    <property type="term" value="C:cytosol"/>
    <property type="evidence" value="ECO:0007669"/>
    <property type="project" value="TreeGrafter"/>
</dbReference>
<reference evidence="2 3" key="1">
    <citation type="submission" date="2019-02" db="EMBL/GenBank/DDBJ databases">
        <title>Deep-cultivation of Planctomycetes and their phenomic and genomic characterization uncovers novel biology.</title>
        <authorList>
            <person name="Wiegand S."/>
            <person name="Jogler M."/>
            <person name="Boedeker C."/>
            <person name="Pinto D."/>
            <person name="Vollmers J."/>
            <person name="Rivas-Marin E."/>
            <person name="Kohn T."/>
            <person name="Peeters S.H."/>
            <person name="Heuer A."/>
            <person name="Rast P."/>
            <person name="Oberbeckmann S."/>
            <person name="Bunk B."/>
            <person name="Jeske O."/>
            <person name="Meyerdierks A."/>
            <person name="Storesund J.E."/>
            <person name="Kallscheuer N."/>
            <person name="Luecker S."/>
            <person name="Lage O.M."/>
            <person name="Pohl T."/>
            <person name="Merkel B.J."/>
            <person name="Hornburger P."/>
            <person name="Mueller R.-W."/>
            <person name="Bruemmer F."/>
            <person name="Labrenz M."/>
            <person name="Spormann A.M."/>
            <person name="Op Den Camp H."/>
            <person name="Overmann J."/>
            <person name="Amann R."/>
            <person name="Jetten M.S.M."/>
            <person name="Mascher T."/>
            <person name="Medema M.H."/>
            <person name="Devos D.P."/>
            <person name="Kaster A.-K."/>
            <person name="Ovreas L."/>
            <person name="Rohde M."/>
            <person name="Galperin M.Y."/>
            <person name="Jogler C."/>
        </authorList>
    </citation>
    <scope>NUCLEOTIDE SEQUENCE [LARGE SCALE GENOMIC DNA]</scope>
    <source>
        <strain evidence="2 3">Poly41</strain>
    </source>
</reference>
<dbReference type="InterPro" id="IPR036061">
    <property type="entry name" value="CheW-like_dom_sf"/>
</dbReference>
<keyword evidence="3" id="KW-1185">Reference proteome</keyword>
<dbReference type="PANTHER" id="PTHR22617">
    <property type="entry name" value="CHEMOTAXIS SENSOR HISTIDINE KINASE-RELATED"/>
    <property type="match status" value="1"/>
</dbReference>
<dbReference type="PROSITE" id="PS50851">
    <property type="entry name" value="CHEW"/>
    <property type="match status" value="1"/>
</dbReference>
<dbReference type="Proteomes" id="UP000319143">
    <property type="component" value="Unassembled WGS sequence"/>
</dbReference>
<dbReference type="SMART" id="SM00260">
    <property type="entry name" value="CheW"/>
    <property type="match status" value="1"/>
</dbReference>
<organism evidence="2 3">
    <name type="scientific">Novipirellula artificiosorum</name>
    <dbReference type="NCBI Taxonomy" id="2528016"/>
    <lineage>
        <taxon>Bacteria</taxon>
        <taxon>Pseudomonadati</taxon>
        <taxon>Planctomycetota</taxon>
        <taxon>Planctomycetia</taxon>
        <taxon>Pirellulales</taxon>
        <taxon>Pirellulaceae</taxon>
        <taxon>Novipirellula</taxon>
    </lineage>
</organism>
<dbReference type="SUPFAM" id="SSF50341">
    <property type="entry name" value="CheW-like"/>
    <property type="match status" value="1"/>
</dbReference>
<comment type="caution">
    <text evidence="2">The sequence shown here is derived from an EMBL/GenBank/DDBJ whole genome shotgun (WGS) entry which is preliminary data.</text>
</comment>
<evidence type="ECO:0000313" key="3">
    <source>
        <dbReference type="Proteomes" id="UP000319143"/>
    </source>
</evidence>
<gene>
    <name evidence="2" type="primary">cheV</name>
    <name evidence="2" type="ORF">Poly41_44390</name>
</gene>
<feature type="domain" description="CheW-like" evidence="1">
    <location>
        <begin position="63"/>
        <end position="198"/>
    </location>
</feature>
<dbReference type="Gene3D" id="2.30.30.40">
    <property type="entry name" value="SH3 Domains"/>
    <property type="match status" value="1"/>
</dbReference>
<name>A0A5C6DBV4_9BACT</name>
<dbReference type="OrthoDB" id="9794382at2"/>
<dbReference type="InterPro" id="IPR002545">
    <property type="entry name" value="CheW-lke_dom"/>
</dbReference>
<accession>A0A5C6DBV4</accession>
<dbReference type="Pfam" id="PF01584">
    <property type="entry name" value="CheW"/>
    <property type="match status" value="1"/>
</dbReference>
<dbReference type="EMBL" id="SJPV01000008">
    <property type="protein sequence ID" value="TWU34292.1"/>
    <property type="molecule type" value="Genomic_DNA"/>
</dbReference>